<organism evidence="7 8">
    <name type="scientific">Dendryphion nanum</name>
    <dbReference type="NCBI Taxonomy" id="256645"/>
    <lineage>
        <taxon>Eukaryota</taxon>
        <taxon>Fungi</taxon>
        <taxon>Dikarya</taxon>
        <taxon>Ascomycota</taxon>
        <taxon>Pezizomycotina</taxon>
        <taxon>Dothideomycetes</taxon>
        <taxon>Pleosporomycetidae</taxon>
        <taxon>Pleosporales</taxon>
        <taxon>Torulaceae</taxon>
        <taxon>Dendryphion</taxon>
    </lineage>
</organism>
<keyword evidence="6" id="KW-0812">Transmembrane</keyword>
<keyword evidence="2" id="KW-0456">Lyase</keyword>
<protein>
    <recommendedName>
        <fullName evidence="1">gamma-glutamylcyclotransferase</fullName>
        <ecNumber evidence="1">4.3.2.9</ecNumber>
    </recommendedName>
</protein>
<keyword evidence="6" id="KW-0472">Membrane</keyword>
<evidence type="ECO:0000256" key="1">
    <source>
        <dbReference type="ARBA" id="ARBA00012346"/>
    </source>
</evidence>
<dbReference type="EC" id="4.3.2.9" evidence="1"/>
<feature type="binding site" evidence="4">
    <location>
        <position position="327"/>
    </location>
    <ligand>
        <name>substrate</name>
    </ligand>
</feature>
<dbReference type="GO" id="GO:0003839">
    <property type="term" value="F:gamma-glutamylcyclotransferase activity"/>
    <property type="evidence" value="ECO:0007669"/>
    <property type="project" value="UniProtKB-EC"/>
</dbReference>
<evidence type="ECO:0000256" key="6">
    <source>
        <dbReference type="SAM" id="Phobius"/>
    </source>
</evidence>
<evidence type="ECO:0000256" key="4">
    <source>
        <dbReference type="PIRSR" id="PIRSR617939-2"/>
    </source>
</evidence>
<evidence type="ECO:0000313" key="7">
    <source>
        <dbReference type="EMBL" id="KAH7131921.1"/>
    </source>
</evidence>
<feature type="region of interest" description="Disordered" evidence="5">
    <location>
        <begin position="16"/>
        <end position="39"/>
    </location>
</feature>
<evidence type="ECO:0000256" key="5">
    <source>
        <dbReference type="SAM" id="MobiDB-lite"/>
    </source>
</evidence>
<evidence type="ECO:0000256" key="2">
    <source>
        <dbReference type="ARBA" id="ARBA00023239"/>
    </source>
</evidence>
<feature type="transmembrane region" description="Helical" evidence="6">
    <location>
        <begin position="367"/>
        <end position="384"/>
    </location>
</feature>
<sequence>MEPNIDIDEVRAALLGQVGVSPDDTGAGSTPSNDTQSSFLTESSLDHHVRGPPCGHAKRECLVHCKKNHDDEKNPLLGKFVSPASSSASDANWRDNATIDRGLSAQEHAPERHLPLLPPPSQDRLAASLNEQPLELGDVSSLTPERLREKEETYLYLAYGSNLCVETFRGVRGIQPISQINVVVPTLRLTFDLPGIPYSEPCFANSAFRDPDVFQQPRRHPVWGNEYHKDRWQKGLVGCVYEVTAADYAHIIASEGGGASYRDIVVECFPLDTTGHNHVVPLVPTTKPFKAHTLFSPAVHKKEAPAYRNKDRISRPNPSYAQPSARYLKLITDGALELDLPYEYRQYLSNIRPYTITRRRQKWGHRFFMFVIGPLIFFIFALQRKFQGPNGRSPKWLVMILNTLFVSVWTSYDLVLKRVFGDGERTEGQDEEDAREPVRWMAEREFEGDGFRQSGRESSGFVLS</sequence>
<feature type="compositionally biased region" description="Polar residues" evidence="5">
    <location>
        <begin position="27"/>
        <end position="39"/>
    </location>
</feature>
<feature type="region of interest" description="Disordered" evidence="5">
    <location>
        <begin position="73"/>
        <end position="93"/>
    </location>
</feature>
<proteinExistence type="predicted"/>
<dbReference type="PANTHER" id="PTHR12935">
    <property type="entry name" value="GAMMA-GLUTAMYLCYCLOTRANSFERASE"/>
    <property type="match status" value="1"/>
</dbReference>
<dbReference type="OrthoDB" id="2017317at2759"/>
<evidence type="ECO:0000256" key="3">
    <source>
        <dbReference type="PIRSR" id="PIRSR617939-1"/>
    </source>
</evidence>
<gene>
    <name evidence="7" type="ORF">B0J11DRAFT_520345</name>
</gene>
<dbReference type="InterPro" id="IPR017939">
    <property type="entry name" value="G-Glutamylcylcotransferase"/>
</dbReference>
<evidence type="ECO:0000313" key="8">
    <source>
        <dbReference type="Proteomes" id="UP000700596"/>
    </source>
</evidence>
<keyword evidence="8" id="KW-1185">Reference proteome</keyword>
<dbReference type="AlphaFoldDB" id="A0A9P9E8K2"/>
<feature type="active site" description="Proton acceptor" evidence="3">
    <location>
        <position position="255"/>
    </location>
</feature>
<dbReference type="EMBL" id="JAGMWT010000003">
    <property type="protein sequence ID" value="KAH7131921.1"/>
    <property type="molecule type" value="Genomic_DNA"/>
</dbReference>
<dbReference type="PANTHER" id="PTHR12935:SF0">
    <property type="entry name" value="GAMMA-GLUTAMYLCYCLOTRANSFERASE"/>
    <property type="match status" value="1"/>
</dbReference>
<dbReference type="Proteomes" id="UP000700596">
    <property type="component" value="Unassembled WGS sequence"/>
</dbReference>
<dbReference type="Gene3D" id="3.10.490.10">
    <property type="entry name" value="Gamma-glutamyl cyclotransferase-like"/>
    <property type="match status" value="1"/>
</dbReference>
<feature type="region of interest" description="Disordered" evidence="5">
    <location>
        <begin position="445"/>
        <end position="464"/>
    </location>
</feature>
<name>A0A9P9E8K2_9PLEO</name>
<feature type="binding site" evidence="4">
    <location>
        <begin position="156"/>
        <end position="161"/>
    </location>
    <ligand>
        <name>substrate</name>
    </ligand>
</feature>
<feature type="transmembrane region" description="Helical" evidence="6">
    <location>
        <begin position="396"/>
        <end position="415"/>
    </location>
</feature>
<reference evidence="7" key="1">
    <citation type="journal article" date="2021" name="Nat. Commun.">
        <title>Genetic determinants of endophytism in the Arabidopsis root mycobiome.</title>
        <authorList>
            <person name="Mesny F."/>
            <person name="Miyauchi S."/>
            <person name="Thiergart T."/>
            <person name="Pickel B."/>
            <person name="Atanasova L."/>
            <person name="Karlsson M."/>
            <person name="Huettel B."/>
            <person name="Barry K.W."/>
            <person name="Haridas S."/>
            <person name="Chen C."/>
            <person name="Bauer D."/>
            <person name="Andreopoulos W."/>
            <person name="Pangilinan J."/>
            <person name="LaButti K."/>
            <person name="Riley R."/>
            <person name="Lipzen A."/>
            <person name="Clum A."/>
            <person name="Drula E."/>
            <person name="Henrissat B."/>
            <person name="Kohler A."/>
            <person name="Grigoriev I.V."/>
            <person name="Martin F.M."/>
            <person name="Hacquard S."/>
        </authorList>
    </citation>
    <scope>NUCLEOTIDE SEQUENCE</scope>
    <source>
        <strain evidence="7">MPI-CAGE-CH-0243</strain>
    </source>
</reference>
<accession>A0A9P9E8K2</accession>
<keyword evidence="6" id="KW-1133">Transmembrane helix</keyword>
<comment type="caution">
    <text evidence="7">The sequence shown here is derived from an EMBL/GenBank/DDBJ whole genome shotgun (WGS) entry which is preliminary data.</text>
</comment>